<dbReference type="EMBL" id="MU006091">
    <property type="protein sequence ID" value="KAF2841193.1"/>
    <property type="molecule type" value="Genomic_DNA"/>
</dbReference>
<dbReference type="AlphaFoldDB" id="A0A9P4SEI3"/>
<reference evidence="1" key="1">
    <citation type="journal article" date="2020" name="Stud. Mycol.">
        <title>101 Dothideomycetes genomes: a test case for predicting lifestyles and emergence of pathogens.</title>
        <authorList>
            <person name="Haridas S."/>
            <person name="Albert R."/>
            <person name="Binder M."/>
            <person name="Bloem J."/>
            <person name="Labutti K."/>
            <person name="Salamov A."/>
            <person name="Andreopoulos B."/>
            <person name="Baker S."/>
            <person name="Barry K."/>
            <person name="Bills G."/>
            <person name="Bluhm B."/>
            <person name="Cannon C."/>
            <person name="Castanera R."/>
            <person name="Culley D."/>
            <person name="Daum C."/>
            <person name="Ezra D."/>
            <person name="Gonzalez J."/>
            <person name="Henrissat B."/>
            <person name="Kuo A."/>
            <person name="Liang C."/>
            <person name="Lipzen A."/>
            <person name="Lutzoni F."/>
            <person name="Magnuson J."/>
            <person name="Mondo S."/>
            <person name="Nolan M."/>
            <person name="Ohm R."/>
            <person name="Pangilinan J."/>
            <person name="Park H.-J."/>
            <person name="Ramirez L."/>
            <person name="Alfaro M."/>
            <person name="Sun H."/>
            <person name="Tritt A."/>
            <person name="Yoshinaga Y."/>
            <person name="Zwiers L.-H."/>
            <person name="Turgeon B."/>
            <person name="Goodwin S."/>
            <person name="Spatafora J."/>
            <person name="Crous P."/>
            <person name="Grigoriev I."/>
        </authorList>
    </citation>
    <scope>NUCLEOTIDE SEQUENCE</scope>
    <source>
        <strain evidence="1">CBS 101060</strain>
    </source>
</reference>
<comment type="caution">
    <text evidence="1">The sequence shown here is derived from an EMBL/GenBank/DDBJ whole genome shotgun (WGS) entry which is preliminary data.</text>
</comment>
<evidence type="ECO:0000313" key="2">
    <source>
        <dbReference type="Proteomes" id="UP000799429"/>
    </source>
</evidence>
<protein>
    <submittedName>
        <fullName evidence="1">Uncharacterized protein</fullName>
    </submittedName>
</protein>
<keyword evidence="2" id="KW-1185">Reference proteome</keyword>
<accession>A0A9P4SEI3</accession>
<gene>
    <name evidence="1" type="ORF">M501DRAFT_531671</name>
</gene>
<name>A0A9P4SEI3_9PEZI</name>
<proteinExistence type="predicted"/>
<evidence type="ECO:0000313" key="1">
    <source>
        <dbReference type="EMBL" id="KAF2841193.1"/>
    </source>
</evidence>
<sequence length="169" mass="19529">MRGIRPMKITNVIGSIDVYCVSNMIKRLEVLSGIMRTSSRLVRYAQRDIGSEHQPRTTKTIQCTDCHQIFQHHYRIHLENRLLSTKSMGPSPHPYIIHIYTQKIGSLSQPPLIRRDRRRKRSYVKDPPPLLSLPTLIQASQSPYANSPCHLYALETPSFVQLEPTKKKK</sequence>
<organism evidence="1 2">
    <name type="scientific">Patellaria atrata CBS 101060</name>
    <dbReference type="NCBI Taxonomy" id="1346257"/>
    <lineage>
        <taxon>Eukaryota</taxon>
        <taxon>Fungi</taxon>
        <taxon>Dikarya</taxon>
        <taxon>Ascomycota</taxon>
        <taxon>Pezizomycotina</taxon>
        <taxon>Dothideomycetes</taxon>
        <taxon>Dothideomycetes incertae sedis</taxon>
        <taxon>Patellariales</taxon>
        <taxon>Patellariaceae</taxon>
        <taxon>Patellaria</taxon>
    </lineage>
</organism>
<dbReference type="Proteomes" id="UP000799429">
    <property type="component" value="Unassembled WGS sequence"/>
</dbReference>